<organism evidence="2 3">
    <name type="scientific">Symbiodinium necroappetens</name>
    <dbReference type="NCBI Taxonomy" id="1628268"/>
    <lineage>
        <taxon>Eukaryota</taxon>
        <taxon>Sar</taxon>
        <taxon>Alveolata</taxon>
        <taxon>Dinophyceae</taxon>
        <taxon>Suessiales</taxon>
        <taxon>Symbiodiniaceae</taxon>
        <taxon>Symbiodinium</taxon>
    </lineage>
</organism>
<gene>
    <name evidence="2" type="ORF">SNEC2469_LOCUS22143</name>
</gene>
<keyword evidence="3" id="KW-1185">Reference proteome</keyword>
<accession>A0A812XUN8</accession>
<feature type="compositionally biased region" description="Acidic residues" evidence="1">
    <location>
        <begin position="185"/>
        <end position="198"/>
    </location>
</feature>
<proteinExistence type="predicted"/>
<evidence type="ECO:0000313" key="3">
    <source>
        <dbReference type="Proteomes" id="UP000601435"/>
    </source>
</evidence>
<feature type="compositionally biased region" description="Basic and acidic residues" evidence="1">
    <location>
        <begin position="270"/>
        <end position="283"/>
    </location>
</feature>
<evidence type="ECO:0000256" key="1">
    <source>
        <dbReference type="SAM" id="MobiDB-lite"/>
    </source>
</evidence>
<evidence type="ECO:0000313" key="2">
    <source>
        <dbReference type="EMBL" id="CAE7760955.1"/>
    </source>
</evidence>
<dbReference type="OrthoDB" id="10329332at2759"/>
<feature type="compositionally biased region" description="Basic and acidic residues" evidence="1">
    <location>
        <begin position="199"/>
        <end position="212"/>
    </location>
</feature>
<comment type="caution">
    <text evidence="2">The sequence shown here is derived from an EMBL/GenBank/DDBJ whole genome shotgun (WGS) entry which is preliminary data.</text>
</comment>
<dbReference type="Proteomes" id="UP000601435">
    <property type="component" value="Unassembled WGS sequence"/>
</dbReference>
<name>A0A812XUN8_9DINO</name>
<feature type="region of interest" description="Disordered" evidence="1">
    <location>
        <begin position="173"/>
        <end position="309"/>
    </location>
</feature>
<reference evidence="2" key="1">
    <citation type="submission" date="2021-02" db="EMBL/GenBank/DDBJ databases">
        <authorList>
            <person name="Dougan E. K."/>
            <person name="Rhodes N."/>
            <person name="Thang M."/>
            <person name="Chan C."/>
        </authorList>
    </citation>
    <scope>NUCLEOTIDE SEQUENCE</scope>
</reference>
<dbReference type="EMBL" id="CAJNJA010039897">
    <property type="protein sequence ID" value="CAE7760955.1"/>
    <property type="molecule type" value="Genomic_DNA"/>
</dbReference>
<protein>
    <submittedName>
        <fullName evidence="2">Uncharacterized protein</fullName>
    </submittedName>
</protein>
<dbReference type="AlphaFoldDB" id="A0A812XUN8"/>
<sequence>MEAVNKACPLTHRHVAMMIDFLYPHEAFARGQVCRLWQQATSALDAREAVLRLRPSGWVRDAAEAACLKDAAFCKRLLRDWCTYLSDASLQVAYVSSSQHLVFTDPTAKMVAPPQGADLFPIDVDRDTYRLVIAAFSADRLWWRCLEQELFHWPLEPPEEEDSSRFPETVRGFAASQGSRGPLPESDDEEGDEEDDDDRDPRAPQRDIDGRDIQAPIDDWEDIIPMKGKGEGKGKMEPKGFQGKGGMKGKGKGKPSWDDLIMDPTPNTTELRRDVGGYTREDDVGIDPRAPPRRGTGGRDRQGAAASSLVPEPRLCEAVPGYKGSCAIPKLPEDVLAVLALNAAWFTYSFWTRKLQAILLLRDGRYLLVGTSEMQGTIDSQAAGLACRCFVADSLASIVLFAQDDISRQILRVRTPESPDPKRQQQRWNDSSSRLQLPRVEGDVGHEEVFGKFPKADEVLQSLERPPLFSNTTFDQEQARASVKRGAKCRVRRVSPTFGFESCSTQEWDLTDGPVNSAKEQEYVQRAQTSDRRFISFSGGCHLGLKTGRHYSAEVRHVDVSAGTVDVVYADYQEWAVGNSGHTGARGSTGVLLPPLQEADVEMDRVQLLPSDEWYWHFQNVWDPCGCFTCMSLGFEDMSRGQESHCQAAVGFIFL</sequence>
<feature type="compositionally biased region" description="Basic and acidic residues" evidence="1">
    <location>
        <begin position="228"/>
        <end position="238"/>
    </location>
</feature>